<dbReference type="SUPFAM" id="SSF51197">
    <property type="entry name" value="Clavaminate synthase-like"/>
    <property type="match status" value="1"/>
</dbReference>
<dbReference type="AlphaFoldDB" id="A0A5D4FP47"/>
<evidence type="ECO:0000256" key="2">
    <source>
        <dbReference type="ARBA" id="ARBA00022964"/>
    </source>
</evidence>
<dbReference type="InterPro" id="IPR027450">
    <property type="entry name" value="AlkB-like"/>
</dbReference>
<evidence type="ECO:0000256" key="3">
    <source>
        <dbReference type="ARBA" id="ARBA00023002"/>
    </source>
</evidence>
<protein>
    <submittedName>
        <fullName evidence="7">Alpha-ketoglutarate-dependent dioxygenase AlkB</fullName>
    </submittedName>
</protein>
<dbReference type="Gene3D" id="2.60.120.590">
    <property type="entry name" value="Alpha-ketoglutarate-dependent dioxygenase AlkB-like"/>
    <property type="match status" value="1"/>
</dbReference>
<dbReference type="GO" id="GO:0035516">
    <property type="term" value="F:broad specificity oxidative DNA demethylase activity"/>
    <property type="evidence" value="ECO:0007669"/>
    <property type="project" value="TreeGrafter"/>
</dbReference>
<evidence type="ECO:0000313" key="7">
    <source>
        <dbReference type="EMBL" id="TYR16935.1"/>
    </source>
</evidence>
<name>A0A5D4FP47_9CORY</name>
<evidence type="ECO:0000256" key="1">
    <source>
        <dbReference type="ARBA" id="ARBA00022723"/>
    </source>
</evidence>
<evidence type="ECO:0000256" key="5">
    <source>
        <dbReference type="PIRSR" id="PIRSR604574-2"/>
    </source>
</evidence>
<keyword evidence="4 5" id="KW-0408">Iron</keyword>
<evidence type="ECO:0000259" key="6">
    <source>
        <dbReference type="PROSITE" id="PS51471"/>
    </source>
</evidence>
<dbReference type="GO" id="GO:0008198">
    <property type="term" value="F:ferrous iron binding"/>
    <property type="evidence" value="ECO:0007669"/>
    <property type="project" value="TreeGrafter"/>
</dbReference>
<organism evidence="7 8">
    <name type="scientific">Corynebacterium urealyticum</name>
    <dbReference type="NCBI Taxonomy" id="43771"/>
    <lineage>
        <taxon>Bacteria</taxon>
        <taxon>Bacillati</taxon>
        <taxon>Actinomycetota</taxon>
        <taxon>Actinomycetes</taxon>
        <taxon>Mycobacteriales</taxon>
        <taxon>Corynebacteriaceae</taxon>
        <taxon>Corynebacterium</taxon>
    </lineage>
</organism>
<feature type="binding site" evidence="5">
    <location>
        <position position="141"/>
    </location>
    <ligand>
        <name>Fe cation</name>
        <dbReference type="ChEBI" id="CHEBI:24875"/>
        <note>catalytic</note>
    </ligand>
</feature>
<dbReference type="PANTHER" id="PTHR16557">
    <property type="entry name" value="ALKYLATED DNA REPAIR PROTEIN ALKB-RELATED"/>
    <property type="match status" value="1"/>
</dbReference>
<accession>A0A5D4FP47</accession>
<dbReference type="RefSeq" id="WP_148813159.1">
    <property type="nucleotide sequence ID" value="NZ_VSZI01000002.1"/>
</dbReference>
<comment type="cofactor">
    <cofactor evidence="5">
        <name>Fe(2+)</name>
        <dbReference type="ChEBI" id="CHEBI:29033"/>
    </cofactor>
    <text evidence="5">Binds 1 Fe(2+) ion per subunit.</text>
</comment>
<evidence type="ECO:0000313" key="8">
    <source>
        <dbReference type="Proteomes" id="UP000324726"/>
    </source>
</evidence>
<keyword evidence="2 7" id="KW-0223">Dioxygenase</keyword>
<gene>
    <name evidence="7" type="ORF">FYJ87_08830</name>
</gene>
<dbReference type="InterPro" id="IPR004574">
    <property type="entry name" value="Alkb"/>
</dbReference>
<dbReference type="PROSITE" id="PS51471">
    <property type="entry name" value="FE2OG_OXY"/>
    <property type="match status" value="1"/>
</dbReference>
<dbReference type="Proteomes" id="UP000324726">
    <property type="component" value="Unassembled WGS sequence"/>
</dbReference>
<feature type="binding site" evidence="5">
    <location>
        <position position="195"/>
    </location>
    <ligand>
        <name>Fe cation</name>
        <dbReference type="ChEBI" id="CHEBI:24875"/>
        <note>catalytic</note>
    </ligand>
</feature>
<dbReference type="PANTHER" id="PTHR16557:SF2">
    <property type="entry name" value="NUCLEIC ACID DIOXYGENASE ALKBH1"/>
    <property type="match status" value="1"/>
</dbReference>
<reference evidence="7 8" key="1">
    <citation type="submission" date="2019-08" db="EMBL/GenBank/DDBJ databases">
        <title>Draft genome of C. urealyticum strain VH4248.</title>
        <authorList>
            <person name="Navas J."/>
        </authorList>
    </citation>
    <scope>NUCLEOTIDE SEQUENCE [LARGE SCALE GENOMIC DNA]</scope>
    <source>
        <strain evidence="7 8">VH4248</strain>
    </source>
</reference>
<feature type="domain" description="Fe2OG dioxygenase" evidence="6">
    <location>
        <begin position="121"/>
        <end position="224"/>
    </location>
</feature>
<feature type="binding site" evidence="5">
    <location>
        <position position="139"/>
    </location>
    <ligand>
        <name>Fe cation</name>
        <dbReference type="ChEBI" id="CHEBI:24875"/>
        <note>catalytic</note>
    </ligand>
</feature>
<keyword evidence="3" id="KW-0560">Oxidoreductase</keyword>
<keyword evidence="1 5" id="KW-0479">Metal-binding</keyword>
<dbReference type="InterPro" id="IPR005123">
    <property type="entry name" value="Oxoglu/Fe-dep_dioxygenase_dom"/>
</dbReference>
<evidence type="ECO:0000256" key="4">
    <source>
        <dbReference type="ARBA" id="ARBA00023004"/>
    </source>
</evidence>
<dbReference type="Pfam" id="PF13532">
    <property type="entry name" value="2OG-FeII_Oxy_2"/>
    <property type="match status" value="1"/>
</dbReference>
<proteinExistence type="predicted"/>
<dbReference type="GO" id="GO:0035515">
    <property type="term" value="F:oxidative RNA demethylase activity"/>
    <property type="evidence" value="ECO:0007669"/>
    <property type="project" value="TreeGrafter"/>
</dbReference>
<comment type="caution">
    <text evidence="7">The sequence shown here is derived from an EMBL/GenBank/DDBJ whole genome shotgun (WGS) entry which is preliminary data.</text>
</comment>
<dbReference type="EMBL" id="VSZI01000002">
    <property type="protein sequence ID" value="TYR16935.1"/>
    <property type="molecule type" value="Genomic_DNA"/>
</dbReference>
<sequence length="226" mass="25121">MLFDDLPRDDARITPGVVHLPGWLELGQQAAVVSQLREIARELAGTPLSMSRPQLKSGRMQVFMLHLGRMWVTEPTYRYVTHVAGHRVPQVPKNLAEIARQALASAARYDAPLSAWAETFRPDMALVNYYPPGASMGMHQDRNENSLAPVVSLSIGDEALFRIGSTETRNQPWDEVTLISGDVIVFGGPKRLAFHGVPQTRPETLPDGCGLKEGRINITFRQLDNR</sequence>
<dbReference type="GO" id="GO:0005737">
    <property type="term" value="C:cytoplasm"/>
    <property type="evidence" value="ECO:0007669"/>
    <property type="project" value="TreeGrafter"/>
</dbReference>
<dbReference type="InterPro" id="IPR037151">
    <property type="entry name" value="AlkB-like_sf"/>
</dbReference>
<dbReference type="GO" id="GO:0035513">
    <property type="term" value="P:oxidative RNA demethylation"/>
    <property type="evidence" value="ECO:0007669"/>
    <property type="project" value="TreeGrafter"/>
</dbReference>